<dbReference type="EMBL" id="JANFNG010000002">
    <property type="protein sequence ID" value="MCQ4079690.1"/>
    <property type="molecule type" value="Genomic_DNA"/>
</dbReference>
<dbReference type="Pfam" id="PF00534">
    <property type="entry name" value="Glycos_transf_1"/>
    <property type="match status" value="1"/>
</dbReference>
<comment type="caution">
    <text evidence="5">The sequence shown here is derived from an EMBL/GenBank/DDBJ whole genome shotgun (WGS) entry which is preliminary data.</text>
</comment>
<keyword evidence="6" id="KW-1185">Reference proteome</keyword>
<keyword evidence="1 5" id="KW-0328">Glycosyltransferase</keyword>
<sequence>MDAALFGVDVVPDIEVRGTTWALGSHRPFGRSQAILLKATRRSPALCGALRTFAPDVLIAHFLQCAWRIAHVTKNAGVPLVAMCHGSDLLTLRGSKRRQSRSTRQLAANWMRFVEDVRLFLPVSEFLGTRLLESGVPPSRVAVHYLGVPIPSGDDLGSAAECSAVLFVGRLVESKGCDLLLQAVGDIARGRRVDVTVVGDGPQRSALLKQAAGLPPGARVRFPGSLSQRAVFALMRQHRMLCVPSVDVASGASEGLGLVACEAAAHGRPVIAFDTGGLRETLIHGTTGLLVQRRDRRNLAEALEAILSDDAMAEAMGHAARQLAVEKFDLSRQGRRLFEKLLANGLICSESDREMHPE</sequence>
<protein>
    <submittedName>
        <fullName evidence="5">Glycosyltransferase</fullName>
        <ecNumber evidence="5">2.4.-.-</ecNumber>
    </submittedName>
</protein>
<name>A0ABT1PRW2_9ACTN</name>
<dbReference type="InterPro" id="IPR001296">
    <property type="entry name" value="Glyco_trans_1"/>
</dbReference>
<dbReference type="PANTHER" id="PTHR45947">
    <property type="entry name" value="SULFOQUINOVOSYL TRANSFERASE SQD2"/>
    <property type="match status" value="1"/>
</dbReference>
<keyword evidence="2 5" id="KW-0808">Transferase</keyword>
<evidence type="ECO:0000313" key="6">
    <source>
        <dbReference type="Proteomes" id="UP001057702"/>
    </source>
</evidence>
<proteinExistence type="predicted"/>
<evidence type="ECO:0000256" key="2">
    <source>
        <dbReference type="ARBA" id="ARBA00022679"/>
    </source>
</evidence>
<dbReference type="PANTHER" id="PTHR45947:SF14">
    <property type="entry name" value="SLL1723 PROTEIN"/>
    <property type="match status" value="1"/>
</dbReference>
<accession>A0ABT1PRW2</accession>
<dbReference type="Pfam" id="PF13439">
    <property type="entry name" value="Glyco_transf_4"/>
    <property type="match status" value="1"/>
</dbReference>
<dbReference type="EC" id="2.4.-.-" evidence="5"/>
<dbReference type="Proteomes" id="UP001057702">
    <property type="component" value="Unassembled WGS sequence"/>
</dbReference>
<dbReference type="InterPro" id="IPR050194">
    <property type="entry name" value="Glycosyltransferase_grp1"/>
</dbReference>
<evidence type="ECO:0000256" key="1">
    <source>
        <dbReference type="ARBA" id="ARBA00022676"/>
    </source>
</evidence>
<reference evidence="5" key="1">
    <citation type="submission" date="2022-06" db="EMBL/GenBank/DDBJ databases">
        <title>Draft genome sequence of Streptomyces sp. RB6PN25 isolated from peat swamp forest in Thailand.</title>
        <authorList>
            <person name="Duangmal K."/>
            <person name="Klaysubun C."/>
        </authorList>
    </citation>
    <scope>NUCLEOTIDE SEQUENCE</scope>
    <source>
        <strain evidence="5">RB6PN25</strain>
    </source>
</reference>
<evidence type="ECO:0000313" key="5">
    <source>
        <dbReference type="EMBL" id="MCQ4079690.1"/>
    </source>
</evidence>
<feature type="domain" description="Glycosyl transferase family 1" evidence="3">
    <location>
        <begin position="165"/>
        <end position="322"/>
    </location>
</feature>
<dbReference type="GO" id="GO:0016757">
    <property type="term" value="F:glycosyltransferase activity"/>
    <property type="evidence" value="ECO:0007669"/>
    <property type="project" value="UniProtKB-KW"/>
</dbReference>
<dbReference type="InterPro" id="IPR028098">
    <property type="entry name" value="Glyco_trans_4-like_N"/>
</dbReference>
<evidence type="ECO:0000259" key="4">
    <source>
        <dbReference type="Pfam" id="PF13439"/>
    </source>
</evidence>
<evidence type="ECO:0000259" key="3">
    <source>
        <dbReference type="Pfam" id="PF00534"/>
    </source>
</evidence>
<dbReference type="Gene3D" id="3.40.50.2000">
    <property type="entry name" value="Glycogen Phosphorylase B"/>
    <property type="match status" value="2"/>
</dbReference>
<dbReference type="SUPFAM" id="SSF53756">
    <property type="entry name" value="UDP-Glycosyltransferase/glycogen phosphorylase"/>
    <property type="match status" value="1"/>
</dbReference>
<feature type="domain" description="Glycosyltransferase subfamily 4-like N-terminal" evidence="4">
    <location>
        <begin position="24"/>
        <end position="149"/>
    </location>
</feature>
<gene>
    <name evidence="5" type="ORF">NGB36_03520</name>
</gene>
<organism evidence="5 6">
    <name type="scientific">Streptomyces humicola</name>
    <dbReference type="NCBI Taxonomy" id="2953240"/>
    <lineage>
        <taxon>Bacteria</taxon>
        <taxon>Bacillati</taxon>
        <taxon>Actinomycetota</taxon>
        <taxon>Actinomycetes</taxon>
        <taxon>Kitasatosporales</taxon>
        <taxon>Streptomycetaceae</taxon>
        <taxon>Streptomyces</taxon>
    </lineage>
</organism>